<keyword evidence="2 3" id="KW-0040">ANK repeat</keyword>
<evidence type="ECO:0000313" key="6">
    <source>
        <dbReference type="RefSeq" id="XP_013417926.1"/>
    </source>
</evidence>
<feature type="repeat" description="ANK" evidence="3">
    <location>
        <begin position="84"/>
        <end position="116"/>
    </location>
</feature>
<evidence type="ECO:0000256" key="3">
    <source>
        <dbReference type="PROSITE-ProRule" id="PRU00023"/>
    </source>
</evidence>
<dbReference type="Proteomes" id="UP000085678">
    <property type="component" value="Unplaced"/>
</dbReference>
<dbReference type="InParanoid" id="A0A1S3K6P5"/>
<dbReference type="STRING" id="7574.A0A1S3K6P5"/>
<evidence type="ECO:0000256" key="2">
    <source>
        <dbReference type="ARBA" id="ARBA00023043"/>
    </source>
</evidence>
<dbReference type="PROSITE" id="PS50017">
    <property type="entry name" value="DEATH_DOMAIN"/>
    <property type="match status" value="1"/>
</dbReference>
<dbReference type="InterPro" id="IPR000488">
    <property type="entry name" value="Death_dom"/>
</dbReference>
<feature type="repeat" description="ANK" evidence="3">
    <location>
        <begin position="50"/>
        <end position="82"/>
    </location>
</feature>
<dbReference type="GO" id="GO:0007165">
    <property type="term" value="P:signal transduction"/>
    <property type="evidence" value="ECO:0007669"/>
    <property type="project" value="InterPro"/>
</dbReference>
<dbReference type="Pfam" id="PF00023">
    <property type="entry name" value="Ank"/>
    <property type="match status" value="2"/>
</dbReference>
<feature type="repeat" description="ANK" evidence="3">
    <location>
        <begin position="216"/>
        <end position="248"/>
    </location>
</feature>
<feature type="repeat" description="ANK" evidence="3">
    <location>
        <begin position="283"/>
        <end position="315"/>
    </location>
</feature>
<dbReference type="PROSITE" id="PS50088">
    <property type="entry name" value="ANK_REPEAT"/>
    <property type="match status" value="8"/>
</dbReference>
<dbReference type="PROSITE" id="PS50297">
    <property type="entry name" value="ANK_REP_REGION"/>
    <property type="match status" value="5"/>
</dbReference>
<feature type="repeat" description="ANK" evidence="3">
    <location>
        <begin position="150"/>
        <end position="182"/>
    </location>
</feature>
<dbReference type="PANTHER" id="PTHR24198">
    <property type="entry name" value="ANKYRIN REPEAT AND PROTEIN KINASE DOMAIN-CONTAINING PROTEIN"/>
    <property type="match status" value="1"/>
</dbReference>
<dbReference type="InterPro" id="IPR011029">
    <property type="entry name" value="DEATH-like_dom_sf"/>
</dbReference>
<keyword evidence="1" id="KW-0677">Repeat</keyword>
<dbReference type="Pfam" id="PF12796">
    <property type="entry name" value="Ank_2"/>
    <property type="match status" value="2"/>
</dbReference>
<organism evidence="5 6">
    <name type="scientific">Lingula anatina</name>
    <name type="common">Brachiopod</name>
    <name type="synonym">Lingula unguis</name>
    <dbReference type="NCBI Taxonomy" id="7574"/>
    <lineage>
        <taxon>Eukaryota</taxon>
        <taxon>Metazoa</taxon>
        <taxon>Spiralia</taxon>
        <taxon>Lophotrochozoa</taxon>
        <taxon>Brachiopoda</taxon>
        <taxon>Linguliformea</taxon>
        <taxon>Lingulata</taxon>
        <taxon>Lingulida</taxon>
        <taxon>Linguloidea</taxon>
        <taxon>Lingulidae</taxon>
        <taxon>Lingula</taxon>
    </lineage>
</organism>
<reference evidence="6" key="1">
    <citation type="submission" date="2025-08" db="UniProtKB">
        <authorList>
            <consortium name="RefSeq"/>
        </authorList>
    </citation>
    <scope>IDENTIFICATION</scope>
    <source>
        <tissue evidence="6">Gonads</tissue>
    </source>
</reference>
<evidence type="ECO:0000313" key="5">
    <source>
        <dbReference type="Proteomes" id="UP000085678"/>
    </source>
</evidence>
<dbReference type="Gene3D" id="1.10.533.10">
    <property type="entry name" value="Death Domain, Fas"/>
    <property type="match status" value="1"/>
</dbReference>
<evidence type="ECO:0000259" key="4">
    <source>
        <dbReference type="PROSITE" id="PS50017"/>
    </source>
</evidence>
<sequence length="576" mass="63070">MDTNEKTREGLVAAIAENDLAQAEFLLAAQAEENAEDWDASTVVCKPTRHGQVALLEAVRAGLKEFIELFLTYRVDVNCQDSKETCPPLLVAASMGETDMAAMLVQGGADVDFAGPDNATALILAADNDRRDTVRLLLQHGASVDRQDKYGGGALFLASQGGHTEIVEELIRAGASVDMVTSDGVSSLFAASSGGHHGVVCALLSAGADVHLMSPEGFSALWLASQNGHDRVVKRLLNAGADANNTDRAGWSCLLKACYKGHRAVVRALLKAKAAVNSQEDAMGWAPLHAAAQIGARDIVSDLLLAAADAEIRSKDGWTPLHCASTFGQTDVIKLLLEYGADTTAQDASLKTPEYLAQVCEQENAVALLTEGLNMVRVDHYEAALLRLFNEVSGDMAEDWIFLARELKFVKPKLMEKKIKDILQEFPRSKKEQAFQSLLQWKLYHGKDATAWALARCLHRCRHKYVSQKKVLSEAEELISRAEQLVVSGEMDIRQALSFSRKFESLVVEFKGNLEKRYKLYRDIHQFYVLLAKSIIFGCCVLDELPIWGYTVYAVVIGICEQYIVICINTDTMGAT</sequence>
<feature type="repeat" description="ANK" evidence="3">
    <location>
        <begin position="117"/>
        <end position="149"/>
    </location>
</feature>
<dbReference type="Gene3D" id="1.25.40.20">
    <property type="entry name" value="Ankyrin repeat-containing domain"/>
    <property type="match status" value="4"/>
</dbReference>
<dbReference type="RefSeq" id="XP_013417926.1">
    <property type="nucleotide sequence ID" value="XM_013562472.1"/>
</dbReference>
<dbReference type="OrthoDB" id="10004999at2759"/>
<keyword evidence="5" id="KW-1185">Reference proteome</keyword>
<feature type="domain" description="Death" evidence="4">
    <location>
        <begin position="385"/>
        <end position="460"/>
    </location>
</feature>
<evidence type="ECO:0000256" key="1">
    <source>
        <dbReference type="ARBA" id="ARBA00022737"/>
    </source>
</evidence>
<feature type="repeat" description="ANK" evidence="3">
    <location>
        <begin position="183"/>
        <end position="215"/>
    </location>
</feature>
<dbReference type="GeneID" id="106179016"/>
<dbReference type="Pfam" id="PF00531">
    <property type="entry name" value="Death"/>
    <property type="match status" value="1"/>
</dbReference>
<dbReference type="PANTHER" id="PTHR24198:SF165">
    <property type="entry name" value="ANKYRIN REPEAT-CONTAINING PROTEIN-RELATED"/>
    <property type="match status" value="1"/>
</dbReference>
<proteinExistence type="predicted"/>
<dbReference type="SMART" id="SM00248">
    <property type="entry name" value="ANK"/>
    <property type="match status" value="9"/>
</dbReference>
<name>A0A1S3K6P5_LINAN</name>
<feature type="repeat" description="ANK" evidence="3">
    <location>
        <begin position="316"/>
        <end position="348"/>
    </location>
</feature>
<dbReference type="SUPFAM" id="SSF47986">
    <property type="entry name" value="DEATH domain"/>
    <property type="match status" value="1"/>
</dbReference>
<dbReference type="InterPro" id="IPR036770">
    <property type="entry name" value="Ankyrin_rpt-contain_sf"/>
</dbReference>
<dbReference type="PRINTS" id="PR01415">
    <property type="entry name" value="ANKYRIN"/>
</dbReference>
<dbReference type="KEGG" id="lak:106179016"/>
<dbReference type="SUPFAM" id="SSF48403">
    <property type="entry name" value="Ankyrin repeat"/>
    <property type="match status" value="1"/>
</dbReference>
<dbReference type="AlphaFoldDB" id="A0A1S3K6P5"/>
<protein>
    <submittedName>
        <fullName evidence="6">Ankyrin-1-like</fullName>
    </submittedName>
</protein>
<gene>
    <name evidence="6" type="primary">LOC106179016</name>
</gene>
<accession>A0A1S3K6P5</accession>
<dbReference type="InterPro" id="IPR002110">
    <property type="entry name" value="Ankyrin_rpt"/>
</dbReference>